<evidence type="ECO:0000313" key="2">
    <source>
        <dbReference type="Proteomes" id="UP001056778"/>
    </source>
</evidence>
<dbReference type="Proteomes" id="UP001056778">
    <property type="component" value="Chromosome 7"/>
</dbReference>
<keyword evidence="1" id="KW-0378">Hydrolase</keyword>
<accession>A0ACB9SSD8</accession>
<dbReference type="EMBL" id="CM043021">
    <property type="protein sequence ID" value="KAI4458233.1"/>
    <property type="molecule type" value="Genomic_DNA"/>
</dbReference>
<reference evidence="1" key="1">
    <citation type="submission" date="2022-04" db="EMBL/GenBank/DDBJ databases">
        <title>Chromosome-scale genome assembly of Holotrichia oblita Faldermann.</title>
        <authorList>
            <person name="Rongchong L."/>
        </authorList>
    </citation>
    <scope>NUCLEOTIDE SEQUENCE</scope>
    <source>
        <strain evidence="1">81SQS9</strain>
    </source>
</reference>
<evidence type="ECO:0000313" key="1">
    <source>
        <dbReference type="EMBL" id="KAI4458233.1"/>
    </source>
</evidence>
<sequence length="405" mass="46891">MSSSKNSDIEFVEDILDAMPRLKHIRDRRNPSELFDDVEFKMRYSFNKLTVAELVNMIGPDLEKDIYPIFYLFQKVKLHYVEAGSKDQPLMLFLHGFPDCWISWRYQVPFFSEYFRVVSLDLKGFGDSDKPISRGQYHLETILEELEQFILALGVSSCILVGHDIGALLGWFLAKQNPSLIDKFVSISCSHPNVCWNYLPSNGIHSSNWIKFVQCPGLPELDAMKSDLKIIKDYHQYLHEKYTQDKEILEAYKYTFSRKEDWSGPLNYFRTLPFHRIQGKEQIEVPTLLVTGNKDNFVNLEGIVMSTDYCKKFFVKIIENTGHYPHQEDPENFNKVLIKFLKVKPTPRRNKLGDRSPSKRLMDKMFGAMSSTVKYGNSVLDSVNKRTNGVVSIPSSFGLPPHQND</sequence>
<organism evidence="1 2">
    <name type="scientific">Holotrichia oblita</name>
    <name type="common">Chafer beetle</name>
    <dbReference type="NCBI Taxonomy" id="644536"/>
    <lineage>
        <taxon>Eukaryota</taxon>
        <taxon>Metazoa</taxon>
        <taxon>Ecdysozoa</taxon>
        <taxon>Arthropoda</taxon>
        <taxon>Hexapoda</taxon>
        <taxon>Insecta</taxon>
        <taxon>Pterygota</taxon>
        <taxon>Neoptera</taxon>
        <taxon>Endopterygota</taxon>
        <taxon>Coleoptera</taxon>
        <taxon>Polyphaga</taxon>
        <taxon>Scarabaeiformia</taxon>
        <taxon>Scarabaeidae</taxon>
        <taxon>Melolonthinae</taxon>
        <taxon>Holotrichia</taxon>
    </lineage>
</organism>
<keyword evidence="2" id="KW-1185">Reference proteome</keyword>
<proteinExistence type="predicted"/>
<gene>
    <name evidence="1" type="ORF">MML48_7g00019213</name>
</gene>
<comment type="caution">
    <text evidence="1">The sequence shown here is derived from an EMBL/GenBank/DDBJ whole genome shotgun (WGS) entry which is preliminary data.</text>
</comment>
<protein>
    <submittedName>
        <fullName evidence="1">Epoxide hydrolase</fullName>
    </submittedName>
</protein>
<name>A0ACB9SSD8_HOLOL</name>